<dbReference type="Gene3D" id="1.10.510.10">
    <property type="entry name" value="Transferase(Phosphotransferase) domain 1"/>
    <property type="match status" value="1"/>
</dbReference>
<evidence type="ECO:0000256" key="1">
    <source>
        <dbReference type="SAM" id="MobiDB-lite"/>
    </source>
</evidence>
<evidence type="ECO:0000313" key="2">
    <source>
        <dbReference type="EMBL" id="CAD9415891.1"/>
    </source>
</evidence>
<organism evidence="2">
    <name type="scientific">Florenciella parvula</name>
    <dbReference type="NCBI Taxonomy" id="236787"/>
    <lineage>
        <taxon>Eukaryota</taxon>
        <taxon>Sar</taxon>
        <taxon>Stramenopiles</taxon>
        <taxon>Ochrophyta</taxon>
        <taxon>Dictyochophyceae</taxon>
        <taxon>Florenciellales</taxon>
        <taxon>Florenciella</taxon>
    </lineage>
</organism>
<evidence type="ECO:0008006" key="3">
    <source>
        <dbReference type="Google" id="ProtNLM"/>
    </source>
</evidence>
<dbReference type="AlphaFoldDB" id="A0A7S2C537"/>
<feature type="region of interest" description="Disordered" evidence="1">
    <location>
        <begin position="253"/>
        <end position="292"/>
    </location>
</feature>
<name>A0A7S2C537_9STRA</name>
<dbReference type="InterPro" id="IPR011009">
    <property type="entry name" value="Kinase-like_dom_sf"/>
</dbReference>
<gene>
    <name evidence="2" type="ORF">FPAR1323_LOCUS8663</name>
</gene>
<sequence>MDVLISRTAAGDYAPLPDDTPSNLKDFVAGLLVVNPRERLGSSTIRQHALFEGTDWDSLATHTKTPGPIRGRTASSADSASLHCTQAELHEWQLPLVNRFFELRTDASLKTDAWGDIMEKMAIYIRPSLHFKYSTAMATCPLTKKHFVVGIDELTDELERNRSTQAYKVHFDTVREQFAACDYSSAMGAFTMRVSGDELPDGVDGFMVRGGLKVCFSPNRKISRMEVIFDVYAFMQLWNSAMGLQNGSKSSARSMVAASPSNEPAAIETRQEGADPDQSEAVPMAVSSSGAKEVVEVEADVKEAAVAASDS</sequence>
<dbReference type="EMBL" id="HBGT01016232">
    <property type="protein sequence ID" value="CAD9415891.1"/>
    <property type="molecule type" value="Transcribed_RNA"/>
</dbReference>
<reference evidence="2" key="1">
    <citation type="submission" date="2021-01" db="EMBL/GenBank/DDBJ databases">
        <authorList>
            <person name="Corre E."/>
            <person name="Pelletier E."/>
            <person name="Niang G."/>
            <person name="Scheremetjew M."/>
            <person name="Finn R."/>
            <person name="Kale V."/>
            <person name="Holt S."/>
            <person name="Cochrane G."/>
            <person name="Meng A."/>
            <person name="Brown T."/>
            <person name="Cohen L."/>
        </authorList>
    </citation>
    <scope>NUCLEOTIDE SEQUENCE</scope>
    <source>
        <strain evidence="2">RCC1693</strain>
    </source>
</reference>
<accession>A0A7S2C537</accession>
<proteinExistence type="predicted"/>
<dbReference type="SUPFAM" id="SSF56112">
    <property type="entry name" value="Protein kinase-like (PK-like)"/>
    <property type="match status" value="1"/>
</dbReference>
<protein>
    <recommendedName>
        <fullName evidence="3">Protein kinase domain-containing protein</fullName>
    </recommendedName>
</protein>